<dbReference type="Proteomes" id="UP001597419">
    <property type="component" value="Unassembled WGS sequence"/>
</dbReference>
<evidence type="ECO:0000313" key="3">
    <source>
        <dbReference type="Proteomes" id="UP001597419"/>
    </source>
</evidence>
<organism evidence="2 3">
    <name type="scientific">Amycolatopsis samaneae</name>
    <dbReference type="NCBI Taxonomy" id="664691"/>
    <lineage>
        <taxon>Bacteria</taxon>
        <taxon>Bacillati</taxon>
        <taxon>Actinomycetota</taxon>
        <taxon>Actinomycetes</taxon>
        <taxon>Pseudonocardiales</taxon>
        <taxon>Pseudonocardiaceae</taxon>
        <taxon>Amycolatopsis</taxon>
    </lineage>
</organism>
<evidence type="ECO:0008006" key="4">
    <source>
        <dbReference type="Google" id="ProtNLM"/>
    </source>
</evidence>
<evidence type="ECO:0000313" key="2">
    <source>
        <dbReference type="EMBL" id="MFD2459495.1"/>
    </source>
</evidence>
<accession>A0ABW5GGZ2</accession>
<feature type="compositionally biased region" description="Basic and acidic residues" evidence="1">
    <location>
        <begin position="17"/>
        <end position="27"/>
    </location>
</feature>
<feature type="compositionally biased region" description="Pro residues" evidence="1">
    <location>
        <begin position="132"/>
        <end position="153"/>
    </location>
</feature>
<feature type="region of interest" description="Disordered" evidence="1">
    <location>
        <begin position="60"/>
        <end position="179"/>
    </location>
</feature>
<name>A0ABW5GGZ2_9PSEU</name>
<proteinExistence type="predicted"/>
<keyword evidence="3" id="KW-1185">Reference proteome</keyword>
<evidence type="ECO:0000256" key="1">
    <source>
        <dbReference type="SAM" id="MobiDB-lite"/>
    </source>
</evidence>
<gene>
    <name evidence="2" type="ORF">ACFSYJ_12860</name>
</gene>
<comment type="caution">
    <text evidence="2">The sequence shown here is derived from an EMBL/GenBank/DDBJ whole genome shotgun (WGS) entry which is preliminary data.</text>
</comment>
<reference evidence="3" key="1">
    <citation type="journal article" date="2019" name="Int. J. Syst. Evol. Microbiol.">
        <title>The Global Catalogue of Microorganisms (GCM) 10K type strain sequencing project: providing services to taxonomists for standard genome sequencing and annotation.</title>
        <authorList>
            <consortium name="The Broad Institute Genomics Platform"/>
            <consortium name="The Broad Institute Genome Sequencing Center for Infectious Disease"/>
            <person name="Wu L."/>
            <person name="Ma J."/>
        </authorList>
    </citation>
    <scope>NUCLEOTIDE SEQUENCE [LARGE SCALE GENOMIC DNA]</scope>
    <source>
        <strain evidence="3">CGMCC 4.7643</strain>
    </source>
</reference>
<feature type="compositionally biased region" description="Low complexity" evidence="1">
    <location>
        <begin position="120"/>
        <end position="131"/>
    </location>
</feature>
<protein>
    <recommendedName>
        <fullName evidence="4">Translation initiation factor IF-2</fullName>
    </recommendedName>
</protein>
<dbReference type="EMBL" id="JBHUKU010000006">
    <property type="protein sequence ID" value="MFD2459495.1"/>
    <property type="molecule type" value="Genomic_DNA"/>
</dbReference>
<dbReference type="RefSeq" id="WP_345396798.1">
    <property type="nucleotide sequence ID" value="NZ_BAABHG010000008.1"/>
</dbReference>
<sequence>MSAVDRLRAAMSALDTATREQQEQRDLRERHVAEAKATAMKTMERDAAVHGKYMEHMQELAKRHKESGGWLTEKALADRSHTMQFGPEDEEKPADQFGQYARGASAQRDVTAPPPPIAPSVPGVPGDLPSSYAPPAPAEQAPPAPEPASPPPSARRRGRHARSDAFDDDDFSNNSWMVD</sequence>
<feature type="region of interest" description="Disordered" evidence="1">
    <location>
        <begin position="1"/>
        <end position="27"/>
    </location>
</feature>